<keyword evidence="8" id="KW-1185">Reference proteome</keyword>
<dbReference type="PIRSF" id="PIRSF002741">
    <property type="entry name" value="MppA"/>
    <property type="match status" value="1"/>
</dbReference>
<dbReference type="PANTHER" id="PTHR30290">
    <property type="entry name" value="PERIPLASMIC BINDING COMPONENT OF ABC TRANSPORTER"/>
    <property type="match status" value="1"/>
</dbReference>
<keyword evidence="4 5" id="KW-0732">Signal</keyword>
<evidence type="ECO:0000256" key="5">
    <source>
        <dbReference type="SAM" id="SignalP"/>
    </source>
</evidence>
<gene>
    <name evidence="7" type="ORF">DW099_17570</name>
</gene>
<dbReference type="CDD" id="cd00995">
    <property type="entry name" value="PBP2_NikA_DppA_OppA_like"/>
    <property type="match status" value="1"/>
</dbReference>
<keyword evidence="3" id="KW-0813">Transport</keyword>
<dbReference type="GO" id="GO:0042597">
    <property type="term" value="C:periplasmic space"/>
    <property type="evidence" value="ECO:0007669"/>
    <property type="project" value="UniProtKB-ARBA"/>
</dbReference>
<feature type="chain" id="PRO_5039662965" evidence="5">
    <location>
        <begin position="24"/>
        <end position="540"/>
    </location>
</feature>
<dbReference type="STRING" id="1776384.GCA_900086585_00374"/>
<dbReference type="GO" id="GO:0030313">
    <property type="term" value="C:cell envelope"/>
    <property type="evidence" value="ECO:0007669"/>
    <property type="project" value="UniProtKB-SubCell"/>
</dbReference>
<evidence type="ECO:0000256" key="3">
    <source>
        <dbReference type="ARBA" id="ARBA00022448"/>
    </source>
</evidence>
<evidence type="ECO:0000256" key="4">
    <source>
        <dbReference type="ARBA" id="ARBA00022729"/>
    </source>
</evidence>
<dbReference type="Proteomes" id="UP000284841">
    <property type="component" value="Unassembled WGS sequence"/>
</dbReference>
<dbReference type="GO" id="GO:1904680">
    <property type="term" value="F:peptide transmembrane transporter activity"/>
    <property type="evidence" value="ECO:0007669"/>
    <property type="project" value="TreeGrafter"/>
</dbReference>
<evidence type="ECO:0000259" key="6">
    <source>
        <dbReference type="Pfam" id="PF00496"/>
    </source>
</evidence>
<dbReference type="Gene3D" id="3.40.190.10">
    <property type="entry name" value="Periplasmic binding protein-like II"/>
    <property type="match status" value="1"/>
</dbReference>
<feature type="domain" description="Solute-binding protein family 5" evidence="6">
    <location>
        <begin position="76"/>
        <end position="438"/>
    </location>
</feature>
<dbReference type="PROSITE" id="PS51257">
    <property type="entry name" value="PROKAR_LIPOPROTEIN"/>
    <property type="match status" value="1"/>
</dbReference>
<dbReference type="GO" id="GO:0043190">
    <property type="term" value="C:ATP-binding cassette (ABC) transporter complex"/>
    <property type="evidence" value="ECO:0007669"/>
    <property type="project" value="InterPro"/>
</dbReference>
<dbReference type="Gene3D" id="3.10.105.10">
    <property type="entry name" value="Dipeptide-binding Protein, Domain 3"/>
    <property type="match status" value="1"/>
</dbReference>
<dbReference type="SUPFAM" id="SSF53850">
    <property type="entry name" value="Periplasmic binding protein-like II"/>
    <property type="match status" value="1"/>
</dbReference>
<dbReference type="PANTHER" id="PTHR30290:SF10">
    <property type="entry name" value="PERIPLASMIC OLIGOPEPTIDE-BINDING PROTEIN-RELATED"/>
    <property type="match status" value="1"/>
</dbReference>
<dbReference type="OrthoDB" id="239741at2"/>
<proteinExistence type="inferred from homology"/>
<feature type="signal peptide" evidence="5">
    <location>
        <begin position="1"/>
        <end position="23"/>
    </location>
</feature>
<dbReference type="AlphaFoldDB" id="A0A415DUY4"/>
<organism evidence="7 8">
    <name type="scientific">Emergencia timonensis</name>
    <dbReference type="NCBI Taxonomy" id="1776384"/>
    <lineage>
        <taxon>Bacteria</taxon>
        <taxon>Bacillati</taxon>
        <taxon>Bacillota</taxon>
        <taxon>Clostridia</taxon>
        <taxon>Peptostreptococcales</taxon>
        <taxon>Anaerovoracaceae</taxon>
        <taxon>Emergencia</taxon>
    </lineage>
</organism>
<dbReference type="EMBL" id="QRMS01000007">
    <property type="protein sequence ID" value="RHJ84011.1"/>
    <property type="molecule type" value="Genomic_DNA"/>
</dbReference>
<dbReference type="InterPro" id="IPR030678">
    <property type="entry name" value="Peptide/Ni-bd"/>
</dbReference>
<dbReference type="GO" id="GO:0015833">
    <property type="term" value="P:peptide transport"/>
    <property type="evidence" value="ECO:0007669"/>
    <property type="project" value="TreeGrafter"/>
</dbReference>
<evidence type="ECO:0000313" key="7">
    <source>
        <dbReference type="EMBL" id="RHJ84011.1"/>
    </source>
</evidence>
<comment type="caution">
    <text evidence="7">The sequence shown here is derived from an EMBL/GenBank/DDBJ whole genome shotgun (WGS) entry which is preliminary data.</text>
</comment>
<accession>A0A415DUY4</accession>
<evidence type="ECO:0000256" key="1">
    <source>
        <dbReference type="ARBA" id="ARBA00004196"/>
    </source>
</evidence>
<sequence length="540" mass="60375">MKRMSKLALALVLVLAMSAGFSACGGGGDFDASTMTIGSSTSVDTLNPLSSYEQQSFEIIALVYDPLVRYDKELNPSPALADDWKVSKDEKTWTFHLNKDAKWHDGQPVTSEDVKYTYELMLDTGLGYMYSSYLEGITDITCPDEQTVVMKTKLPKANMLMNTTPIMPKHVWEKVKKEELETWDNGEMIGSGPYKLVSNENGIVKVSKNEEYYRTKPAVENYVFVEYKNTDSLAQALKVGEIDAAVNLSATQYSQLEDEENVTVISGEVQGFMQVGINCSENPSSKGNPLLKDAEVRKAIEYATDKQNIIDMAYQGHGTEGTTMLNASDPYHYAPKGEELRSYNIKKAEKLLDDAGYKDSDGDGIREDADGNKLSFEFINIGDNSAEVKTGQLIASTCKEAGIEINQKTMDSGALQDAITAADYDMFMWGWGGDYDPTVMMGILTTAQIGSNNEPQWSNAKYDQLYEKQQTEMDKEKRIALVQEMEKIAYDEAPYIILLYDNNIQGYRSDRWTGIEQVPEKGTYYFNMTIENYINAAPVK</sequence>
<comment type="subcellular location">
    <subcellularLocation>
        <location evidence="1">Cell envelope</location>
    </subcellularLocation>
</comment>
<dbReference type="InterPro" id="IPR039424">
    <property type="entry name" value="SBP_5"/>
</dbReference>
<protein>
    <submittedName>
        <fullName evidence="7">ABC transporter substrate-binding protein</fullName>
    </submittedName>
</protein>
<dbReference type="InterPro" id="IPR000914">
    <property type="entry name" value="SBP_5_dom"/>
</dbReference>
<comment type="similarity">
    <text evidence="2">Belongs to the bacterial solute-binding protein 5 family.</text>
</comment>
<dbReference type="RefSeq" id="WP_118336539.1">
    <property type="nucleotide sequence ID" value="NZ_AP025567.1"/>
</dbReference>
<dbReference type="Pfam" id="PF00496">
    <property type="entry name" value="SBP_bac_5"/>
    <property type="match status" value="1"/>
</dbReference>
<name>A0A415DUY4_9FIRM</name>
<evidence type="ECO:0000313" key="8">
    <source>
        <dbReference type="Proteomes" id="UP000284841"/>
    </source>
</evidence>
<evidence type="ECO:0000256" key="2">
    <source>
        <dbReference type="ARBA" id="ARBA00005695"/>
    </source>
</evidence>
<reference evidence="7 8" key="1">
    <citation type="submission" date="2018-08" db="EMBL/GenBank/DDBJ databases">
        <title>A genome reference for cultivated species of the human gut microbiota.</title>
        <authorList>
            <person name="Zou Y."/>
            <person name="Xue W."/>
            <person name="Luo G."/>
        </authorList>
    </citation>
    <scope>NUCLEOTIDE SEQUENCE [LARGE SCALE GENOMIC DNA]</scope>
    <source>
        <strain evidence="7 8">AM07-24</strain>
    </source>
</reference>